<keyword evidence="2" id="KW-0418">Kinase</keyword>
<dbReference type="EMBL" id="LBDA02000039">
    <property type="protein sequence ID" value="OIK26170.1"/>
    <property type="molecule type" value="Genomic_DNA"/>
</dbReference>
<gene>
    <name evidence="2" type="ORF">VT52_018055</name>
</gene>
<dbReference type="InterPro" id="IPR000600">
    <property type="entry name" value="ROK"/>
</dbReference>
<dbReference type="OrthoDB" id="8772678at2"/>
<name>A0A1J4PZM3_9ACTN</name>
<comment type="similarity">
    <text evidence="1">Belongs to the ROK (NagC/XylR) family.</text>
</comment>
<organism evidence="2 3">
    <name type="scientific">Streptomyces malaysiense</name>
    <dbReference type="NCBI Taxonomy" id="1428626"/>
    <lineage>
        <taxon>Bacteria</taxon>
        <taxon>Bacillati</taxon>
        <taxon>Actinomycetota</taxon>
        <taxon>Actinomycetes</taxon>
        <taxon>Kitasatosporales</taxon>
        <taxon>Streptomycetaceae</taxon>
        <taxon>Streptomyces</taxon>
    </lineage>
</organism>
<accession>A0A1J4PZM3</accession>
<dbReference type="InterPro" id="IPR043129">
    <property type="entry name" value="ATPase_NBD"/>
</dbReference>
<protein>
    <submittedName>
        <fullName evidence="2">Sugar kinase</fullName>
    </submittedName>
</protein>
<evidence type="ECO:0000256" key="1">
    <source>
        <dbReference type="ARBA" id="ARBA00006479"/>
    </source>
</evidence>
<comment type="caution">
    <text evidence="2">The sequence shown here is derived from an EMBL/GenBank/DDBJ whole genome shotgun (WGS) entry which is preliminary data.</text>
</comment>
<sequence>MSEPACTVVDLGGTTLRTARYDLTTGALSDVRRTPTEGLDRHPGAPVAVLQERVREQLAVLCAEAVRRHGSGALAVAFAGPVTADGRALAAPTIWGGPGEPLPVRQSLEDRLGLPVVVVNDLTAAAWRYVHGPDEPPFCLITVSSGIGSKVYRAGEVLLDAEGHGGELGHWPCDPSPGAPRCDCGGRGHLGGIASGRGTLAAARRAAHADPLGYARSALAAAAPDPDRLDNPALAAAIRGGDPFATDVLRSVLPHLASAIISVFTSIGIRRYILMGGFALAVGPRYVQLLDAELERLGCFGLDADGIRRMVTLGAPDDDHGLIGAGRLLAARGVGLGAVTTV</sequence>
<dbReference type="RefSeq" id="WP_046422470.1">
    <property type="nucleotide sequence ID" value="NZ_LBDA02000039.1"/>
</dbReference>
<dbReference type="GO" id="GO:0016301">
    <property type="term" value="F:kinase activity"/>
    <property type="evidence" value="ECO:0007669"/>
    <property type="project" value="UniProtKB-KW"/>
</dbReference>
<evidence type="ECO:0000313" key="2">
    <source>
        <dbReference type="EMBL" id="OIK26170.1"/>
    </source>
</evidence>
<dbReference type="Proteomes" id="UP000034838">
    <property type="component" value="Unassembled WGS sequence"/>
</dbReference>
<dbReference type="Pfam" id="PF00480">
    <property type="entry name" value="ROK"/>
    <property type="match status" value="1"/>
</dbReference>
<evidence type="ECO:0000313" key="3">
    <source>
        <dbReference type="Proteomes" id="UP000034838"/>
    </source>
</evidence>
<dbReference type="AlphaFoldDB" id="A0A1J4PZM3"/>
<reference evidence="2" key="1">
    <citation type="submission" date="2016-10" db="EMBL/GenBank/DDBJ databases">
        <title>Genome sequence of Streptomyces malaysiense MUSC 136.</title>
        <authorList>
            <person name="Lee L.-H."/>
            <person name="Ser H.-L."/>
        </authorList>
    </citation>
    <scope>NUCLEOTIDE SEQUENCE [LARGE SCALE GENOMIC DNA]</scope>
    <source>
        <strain evidence="2">MUSC 136</strain>
    </source>
</reference>
<proteinExistence type="inferred from homology"/>
<dbReference type="SUPFAM" id="SSF53067">
    <property type="entry name" value="Actin-like ATPase domain"/>
    <property type="match status" value="1"/>
</dbReference>
<keyword evidence="2" id="KW-0808">Transferase</keyword>
<keyword evidence="3" id="KW-1185">Reference proteome</keyword>
<dbReference type="Gene3D" id="3.30.420.40">
    <property type="match status" value="2"/>
</dbReference>
<dbReference type="PANTHER" id="PTHR18964:SF173">
    <property type="entry name" value="GLUCOKINASE"/>
    <property type="match status" value="1"/>
</dbReference>
<dbReference type="PANTHER" id="PTHR18964">
    <property type="entry name" value="ROK (REPRESSOR, ORF, KINASE) FAMILY"/>
    <property type="match status" value="1"/>
</dbReference>